<evidence type="ECO:0000256" key="4">
    <source>
        <dbReference type="ARBA" id="ARBA00023136"/>
    </source>
</evidence>
<feature type="transmembrane region" description="Helical" evidence="6">
    <location>
        <begin position="52"/>
        <end position="74"/>
    </location>
</feature>
<dbReference type="PANTHER" id="PTHR47804:SF1">
    <property type="entry name" value="DUF2421 DOMAIN-CONTAINING PROTEIN"/>
    <property type="match status" value="1"/>
</dbReference>
<protein>
    <submittedName>
        <fullName evidence="9">Uncharacterized protein</fullName>
    </submittedName>
</protein>
<dbReference type="Pfam" id="PF10334">
    <property type="entry name" value="BRE4"/>
    <property type="match status" value="1"/>
</dbReference>
<dbReference type="InterPro" id="IPR049453">
    <property type="entry name" value="Memb_transporter_dom"/>
</dbReference>
<dbReference type="AlphaFoldDB" id="K5W6Q4"/>
<dbReference type="InParanoid" id="K5W6Q4"/>
<feature type="domain" description="DUF2421" evidence="7">
    <location>
        <begin position="778"/>
        <end position="885"/>
    </location>
</feature>
<dbReference type="PANTHER" id="PTHR47804">
    <property type="entry name" value="60S RIBOSOMAL PROTEIN L19"/>
    <property type="match status" value="1"/>
</dbReference>
<dbReference type="KEGG" id="pco:PHACADRAFT_258908"/>
<feature type="transmembrane region" description="Helical" evidence="6">
    <location>
        <begin position="612"/>
        <end position="629"/>
    </location>
</feature>
<dbReference type="STRING" id="650164.K5W6Q4"/>
<comment type="subcellular location">
    <subcellularLocation>
        <location evidence="1">Membrane</location>
        <topology evidence="1">Multi-pass membrane protein</topology>
    </subcellularLocation>
</comment>
<dbReference type="OrthoDB" id="68611at2759"/>
<accession>K5W6Q4</accession>
<evidence type="ECO:0000259" key="8">
    <source>
        <dbReference type="Pfam" id="PF13515"/>
    </source>
</evidence>
<name>K5W6Q4_PHACS</name>
<feature type="transmembrane region" description="Helical" evidence="6">
    <location>
        <begin position="635"/>
        <end position="652"/>
    </location>
</feature>
<dbReference type="InterPro" id="IPR023244">
    <property type="entry name" value="Brefeldin_A-sensitivity_4"/>
</dbReference>
<evidence type="ECO:0000256" key="6">
    <source>
        <dbReference type="SAM" id="Phobius"/>
    </source>
</evidence>
<dbReference type="HOGENOM" id="CLU_001127_1_1_1"/>
<evidence type="ECO:0000259" key="7">
    <source>
        <dbReference type="Pfam" id="PF10334"/>
    </source>
</evidence>
<keyword evidence="10" id="KW-1185">Reference proteome</keyword>
<dbReference type="RefSeq" id="XP_007397478.1">
    <property type="nucleotide sequence ID" value="XM_007397416.1"/>
</dbReference>
<organism evidence="9 10">
    <name type="scientific">Phanerochaete carnosa (strain HHB-10118-sp)</name>
    <name type="common">White-rot fungus</name>
    <name type="synonym">Peniophora carnosa</name>
    <dbReference type="NCBI Taxonomy" id="650164"/>
    <lineage>
        <taxon>Eukaryota</taxon>
        <taxon>Fungi</taxon>
        <taxon>Dikarya</taxon>
        <taxon>Basidiomycota</taxon>
        <taxon>Agaricomycotina</taxon>
        <taxon>Agaricomycetes</taxon>
        <taxon>Polyporales</taxon>
        <taxon>Phanerochaetaceae</taxon>
        <taxon>Phanerochaete</taxon>
    </lineage>
</organism>
<feature type="transmembrane region" description="Helical" evidence="6">
    <location>
        <begin position="106"/>
        <end position="129"/>
    </location>
</feature>
<feature type="domain" description="Integral membrane bound transporter" evidence="8">
    <location>
        <begin position="584"/>
        <end position="706"/>
    </location>
</feature>
<dbReference type="InterPro" id="IPR052430">
    <property type="entry name" value="IVT-Associated"/>
</dbReference>
<evidence type="ECO:0000313" key="9">
    <source>
        <dbReference type="EMBL" id="EKM54800.1"/>
    </source>
</evidence>
<gene>
    <name evidence="9" type="ORF">PHACADRAFT_258908</name>
</gene>
<evidence type="ECO:0000313" key="10">
    <source>
        <dbReference type="Proteomes" id="UP000008370"/>
    </source>
</evidence>
<dbReference type="GO" id="GO:0016020">
    <property type="term" value="C:membrane"/>
    <property type="evidence" value="ECO:0007669"/>
    <property type="project" value="UniProtKB-SubCell"/>
</dbReference>
<feature type="transmembrane region" description="Helical" evidence="6">
    <location>
        <begin position="689"/>
        <end position="711"/>
    </location>
</feature>
<dbReference type="PRINTS" id="PR02047">
    <property type="entry name" value="BREFELDNASP4"/>
</dbReference>
<keyword evidence="2 6" id="KW-0812">Transmembrane</keyword>
<dbReference type="GeneID" id="18917243"/>
<feature type="transmembrane region" description="Helical" evidence="6">
    <location>
        <begin position="81"/>
        <end position="100"/>
    </location>
</feature>
<evidence type="ECO:0000256" key="3">
    <source>
        <dbReference type="ARBA" id="ARBA00022989"/>
    </source>
</evidence>
<evidence type="ECO:0000256" key="1">
    <source>
        <dbReference type="ARBA" id="ARBA00004141"/>
    </source>
</evidence>
<feature type="transmembrane region" description="Helical" evidence="6">
    <location>
        <begin position="557"/>
        <end position="574"/>
    </location>
</feature>
<sequence length="964" mass="108373">MVATVIVYFNPAKTIGAMFDADTYCLMGVLYATFVSLGSMSMYWFFEVQPGWEWLADLLVILWIGIGMSTMAYMKMWMGQPSFNTACSMTSIILFIVVVKEGGLETLLQVCFIVLVGSIVTNLICFTFWPQRATRNLQRTMTQTLDSFATLLTMITQTFLLEEPLLLVSQAALDKAAKDHQNSFTKLKKDLSEAQSERFFGGPGKPEATFTAATLGLADGSPRAHLGQAYEDAVGSLNRLGQHLNGLRSGISVQYELVKASRDGRLRLRNMSSRRAGSRGTRTSSTMTSDGSNGKGKSVDLNGIGAADGAADDDSALLQAAADAFGDLIEDLGPPLKALSTACTSSLKRLREVFNGPQQKTLKELKPEEFHDLVDHLQRALFTFESTSNHAVLRLYRKGVGGAAVKESVESLQSAGNDNSMLMGSDSESIFLVYFFFFTLQEFTKELISLADAMSRICNIQRETGWRRLLRPWYYVERKFRHLRYTTNEKRNSTLRKRLSAFFLPDPVHKAVVFPKIRPHAPNTKQTPAPEDLSFFERIGQSLWSLGDRLRQNDMRYAIKAGMATAILAAPAFFETTRPIFVEYRGEWALISFFVVISPTIGATNFLGLHRILGTLFGAATSVAIWTAFPENPYVLSIFGFFFSIPCFYYIVARPEYATSARFVLLTHNLTCLYSYNIRQKDVAIIDIAFHRATAVIVGVVWAAIVSRWWWPIEARRELGRALGDFCLNIGWLYTRLVAFNSWENAIPAIGRIEGAEPTEMTWLLAGPSQPNEPVLEFMAMELHLQIKLIELQGLLAQTQHEPRLKGPFPVKLYRSMLTSLQTILDKMHSMRCVTSREEWHTTVRRDFITPTDKTRREMVGNVILYFSTLAAAFRLKSPLPPYLPPAENARRRLVDSIRQLDVVKNRDIKGSRQLLFFAYAITMRGVIQELDYLGRTLQETFGVIGDSTEAFEALFRETAHEIA</sequence>
<dbReference type="InterPro" id="IPR018820">
    <property type="entry name" value="BRE4-related_DUF2421"/>
</dbReference>
<dbReference type="Pfam" id="PF13515">
    <property type="entry name" value="FUSC_2"/>
    <property type="match status" value="1"/>
</dbReference>
<proteinExistence type="predicted"/>
<feature type="transmembrane region" description="Helical" evidence="6">
    <location>
        <begin position="586"/>
        <end position="607"/>
    </location>
</feature>
<keyword evidence="4 6" id="KW-0472">Membrane</keyword>
<feature type="transmembrane region" description="Helical" evidence="6">
    <location>
        <begin position="23"/>
        <end position="46"/>
    </location>
</feature>
<reference evidence="9 10" key="1">
    <citation type="journal article" date="2012" name="BMC Genomics">
        <title>Comparative genomics of the white-rot fungi, Phanerochaete carnosa and P. chrysosporium, to elucidate the genetic basis of the distinct wood types they colonize.</title>
        <authorList>
            <person name="Suzuki H."/>
            <person name="MacDonald J."/>
            <person name="Syed K."/>
            <person name="Salamov A."/>
            <person name="Hori C."/>
            <person name="Aerts A."/>
            <person name="Henrissat B."/>
            <person name="Wiebenga A."/>
            <person name="vanKuyk P.A."/>
            <person name="Barry K."/>
            <person name="Lindquist E."/>
            <person name="LaButti K."/>
            <person name="Lapidus A."/>
            <person name="Lucas S."/>
            <person name="Coutinho P."/>
            <person name="Gong Y."/>
            <person name="Samejima M."/>
            <person name="Mahadevan R."/>
            <person name="Abou-Zaid M."/>
            <person name="de Vries R.P."/>
            <person name="Igarashi K."/>
            <person name="Yadav J.S."/>
            <person name="Grigoriev I.V."/>
            <person name="Master E.R."/>
        </authorList>
    </citation>
    <scope>NUCLEOTIDE SEQUENCE [LARGE SCALE GENOMIC DNA]</scope>
    <source>
        <strain evidence="9 10">HHB-10118-sp</strain>
    </source>
</reference>
<feature type="region of interest" description="Disordered" evidence="5">
    <location>
        <begin position="269"/>
        <end position="300"/>
    </location>
</feature>
<dbReference type="EMBL" id="JH930473">
    <property type="protein sequence ID" value="EKM54800.1"/>
    <property type="molecule type" value="Genomic_DNA"/>
</dbReference>
<evidence type="ECO:0000256" key="2">
    <source>
        <dbReference type="ARBA" id="ARBA00022692"/>
    </source>
</evidence>
<feature type="compositionally biased region" description="Low complexity" evidence="5">
    <location>
        <begin position="273"/>
        <end position="292"/>
    </location>
</feature>
<dbReference type="Proteomes" id="UP000008370">
    <property type="component" value="Unassembled WGS sequence"/>
</dbReference>
<keyword evidence="3 6" id="KW-1133">Transmembrane helix</keyword>
<evidence type="ECO:0000256" key="5">
    <source>
        <dbReference type="SAM" id="MobiDB-lite"/>
    </source>
</evidence>